<accession>A0AAF0WVB7</accession>
<dbReference type="PANTHER" id="PTHR46250">
    <property type="entry name" value="MYB/SANT-LIKE DNA-BINDING DOMAIN PROTEIN-RELATED"/>
    <property type="match status" value="1"/>
</dbReference>
<keyword evidence="3" id="KW-1185">Reference proteome</keyword>
<proteinExistence type="predicted"/>
<dbReference type="Proteomes" id="UP000077755">
    <property type="component" value="Chromosome 4"/>
</dbReference>
<evidence type="ECO:0000256" key="1">
    <source>
        <dbReference type="SAM" id="MobiDB-lite"/>
    </source>
</evidence>
<dbReference type="AlphaFoldDB" id="A0AAF0WVB7"/>
<dbReference type="PANTHER" id="PTHR46250:SF15">
    <property type="entry name" value="OS01G0523800 PROTEIN"/>
    <property type="match status" value="1"/>
</dbReference>
<reference evidence="2" key="1">
    <citation type="journal article" date="2016" name="Nat. Genet.">
        <title>A high-quality carrot genome assembly provides new insights into carotenoid accumulation and asterid genome evolution.</title>
        <authorList>
            <person name="Iorizzo M."/>
            <person name="Ellison S."/>
            <person name="Senalik D."/>
            <person name="Zeng P."/>
            <person name="Satapoomin P."/>
            <person name="Huang J."/>
            <person name="Bowman M."/>
            <person name="Iovene M."/>
            <person name="Sanseverino W."/>
            <person name="Cavagnaro P."/>
            <person name="Yildiz M."/>
            <person name="Macko-Podgorni A."/>
            <person name="Moranska E."/>
            <person name="Grzebelus E."/>
            <person name="Grzebelus D."/>
            <person name="Ashrafi H."/>
            <person name="Zheng Z."/>
            <person name="Cheng S."/>
            <person name="Spooner D."/>
            <person name="Van Deynze A."/>
            <person name="Simon P."/>
        </authorList>
    </citation>
    <scope>NUCLEOTIDE SEQUENCE</scope>
    <source>
        <tissue evidence="2">Leaf</tissue>
    </source>
</reference>
<evidence type="ECO:0000313" key="3">
    <source>
        <dbReference type="Proteomes" id="UP000077755"/>
    </source>
</evidence>
<feature type="compositionally biased region" description="Basic and acidic residues" evidence="1">
    <location>
        <begin position="81"/>
        <end position="93"/>
    </location>
</feature>
<name>A0AAF0WVB7_DAUCS</name>
<reference evidence="2" key="2">
    <citation type="submission" date="2022-03" db="EMBL/GenBank/DDBJ databases">
        <title>Draft title - Genomic analysis of global carrot germplasm unveils the trajectory of domestication and the origin of high carotenoid orange carrot.</title>
        <authorList>
            <person name="Iorizzo M."/>
            <person name="Ellison S."/>
            <person name="Senalik D."/>
            <person name="Macko-Podgorni A."/>
            <person name="Grzebelus D."/>
            <person name="Bostan H."/>
            <person name="Rolling W."/>
            <person name="Curaba J."/>
            <person name="Simon P."/>
        </authorList>
    </citation>
    <scope>NUCLEOTIDE SEQUENCE</scope>
    <source>
        <tissue evidence="2">Leaf</tissue>
    </source>
</reference>
<dbReference type="EMBL" id="CP093346">
    <property type="protein sequence ID" value="WOG95133.1"/>
    <property type="molecule type" value="Genomic_DNA"/>
</dbReference>
<feature type="region of interest" description="Disordered" evidence="1">
    <location>
        <begin position="76"/>
        <end position="97"/>
    </location>
</feature>
<sequence>MINCIYLFMLHCDTEYKIVCVVGCYVHPGAAKWQNTAMPSFKELSIIFGKDRATGNMAENLEDVVEELNTEAADELSLQEDLQRSTHSDESTSKKRKKGNVESLLEAVYAASDRIANQFEASTKLLIAAEEDMMQKKKQLNDELSKIPNLTVLQKLQVAKKIAKDEDLMILFFAAPAEEKIVFVNGILDNQI</sequence>
<gene>
    <name evidence="2" type="ORF">DCAR_0414435</name>
</gene>
<organism evidence="2 3">
    <name type="scientific">Daucus carota subsp. sativus</name>
    <name type="common">Carrot</name>
    <dbReference type="NCBI Taxonomy" id="79200"/>
    <lineage>
        <taxon>Eukaryota</taxon>
        <taxon>Viridiplantae</taxon>
        <taxon>Streptophyta</taxon>
        <taxon>Embryophyta</taxon>
        <taxon>Tracheophyta</taxon>
        <taxon>Spermatophyta</taxon>
        <taxon>Magnoliopsida</taxon>
        <taxon>eudicotyledons</taxon>
        <taxon>Gunneridae</taxon>
        <taxon>Pentapetalae</taxon>
        <taxon>asterids</taxon>
        <taxon>campanulids</taxon>
        <taxon>Apiales</taxon>
        <taxon>Apiaceae</taxon>
        <taxon>Apioideae</taxon>
        <taxon>Scandiceae</taxon>
        <taxon>Daucinae</taxon>
        <taxon>Daucus</taxon>
        <taxon>Daucus sect. Daucus</taxon>
    </lineage>
</organism>
<protein>
    <submittedName>
        <fullName evidence="2">Uncharacterized protein</fullName>
    </submittedName>
</protein>
<evidence type="ECO:0000313" key="2">
    <source>
        <dbReference type="EMBL" id="WOG95133.1"/>
    </source>
</evidence>